<name>A0AAV0DMQ8_9ASTE</name>
<dbReference type="Gene3D" id="3.30.10.10">
    <property type="entry name" value="Trypsin Inhibitor V, subunit A"/>
    <property type="match status" value="1"/>
</dbReference>
<evidence type="ECO:0000256" key="3">
    <source>
        <dbReference type="ARBA" id="ARBA00022900"/>
    </source>
</evidence>
<dbReference type="GO" id="GO:0009611">
    <property type="term" value="P:response to wounding"/>
    <property type="evidence" value="ECO:0007669"/>
    <property type="project" value="InterPro"/>
</dbReference>
<evidence type="ECO:0000256" key="4">
    <source>
        <dbReference type="SAM" id="SignalP"/>
    </source>
</evidence>
<gene>
    <name evidence="5" type="ORF">CEPIT_LOCUS17038</name>
</gene>
<comment type="caution">
    <text evidence="5">The sequence shown here is derived from an EMBL/GenBank/DDBJ whole genome shotgun (WGS) entry which is preliminary data.</text>
</comment>
<keyword evidence="2" id="KW-0646">Protease inhibitor</keyword>
<dbReference type="Proteomes" id="UP001152523">
    <property type="component" value="Unassembled WGS sequence"/>
</dbReference>
<organism evidence="5 6">
    <name type="scientific">Cuscuta epithymum</name>
    <dbReference type="NCBI Taxonomy" id="186058"/>
    <lineage>
        <taxon>Eukaryota</taxon>
        <taxon>Viridiplantae</taxon>
        <taxon>Streptophyta</taxon>
        <taxon>Embryophyta</taxon>
        <taxon>Tracheophyta</taxon>
        <taxon>Spermatophyta</taxon>
        <taxon>Magnoliopsida</taxon>
        <taxon>eudicotyledons</taxon>
        <taxon>Gunneridae</taxon>
        <taxon>Pentapetalae</taxon>
        <taxon>asterids</taxon>
        <taxon>lamiids</taxon>
        <taxon>Solanales</taxon>
        <taxon>Convolvulaceae</taxon>
        <taxon>Cuscuteae</taxon>
        <taxon>Cuscuta</taxon>
        <taxon>Cuscuta subgen. Cuscuta</taxon>
    </lineage>
</organism>
<keyword evidence="3" id="KW-0722">Serine protease inhibitor</keyword>
<evidence type="ECO:0000313" key="5">
    <source>
        <dbReference type="EMBL" id="CAH9105112.1"/>
    </source>
</evidence>
<dbReference type="AlphaFoldDB" id="A0AAV0DMQ8"/>
<dbReference type="GO" id="GO:0004867">
    <property type="term" value="F:serine-type endopeptidase inhibitor activity"/>
    <property type="evidence" value="ECO:0007669"/>
    <property type="project" value="UniProtKB-KW"/>
</dbReference>
<sequence>MFLRATILAFLVVGLAAAAAYERKPYPPCDKCDCVGNLCKGRFPAEAALEWPDLVGVDETIARATIEETNSYVTVVTENDYEKCPDLGDRCCNRVVLCVQYHPTNNVTNVPRVG</sequence>
<feature type="chain" id="PRO_5043729048" evidence="4">
    <location>
        <begin position="19"/>
        <end position="114"/>
    </location>
</feature>
<dbReference type="EMBL" id="CAMAPF010000129">
    <property type="protein sequence ID" value="CAH9105112.1"/>
    <property type="molecule type" value="Genomic_DNA"/>
</dbReference>
<evidence type="ECO:0000256" key="1">
    <source>
        <dbReference type="ARBA" id="ARBA00008210"/>
    </source>
</evidence>
<accession>A0AAV0DMQ8</accession>
<feature type="signal peptide" evidence="4">
    <location>
        <begin position="1"/>
        <end position="18"/>
    </location>
</feature>
<comment type="similarity">
    <text evidence="1">Belongs to the protease inhibitor I13 (potato type I serine protease inhibitor) family.</text>
</comment>
<dbReference type="InterPro" id="IPR000864">
    <property type="entry name" value="Prot_inh_pot1"/>
</dbReference>
<dbReference type="SUPFAM" id="SSF54654">
    <property type="entry name" value="CI-2 family of serine protease inhibitors"/>
    <property type="match status" value="1"/>
</dbReference>
<evidence type="ECO:0000313" key="6">
    <source>
        <dbReference type="Proteomes" id="UP001152523"/>
    </source>
</evidence>
<reference evidence="5" key="1">
    <citation type="submission" date="2022-07" db="EMBL/GenBank/DDBJ databases">
        <authorList>
            <person name="Macas J."/>
            <person name="Novak P."/>
            <person name="Neumann P."/>
        </authorList>
    </citation>
    <scope>NUCLEOTIDE SEQUENCE</scope>
</reference>
<protein>
    <submittedName>
        <fullName evidence="5">Uncharacterized protein</fullName>
    </submittedName>
</protein>
<keyword evidence="6" id="KW-1185">Reference proteome</keyword>
<evidence type="ECO:0000256" key="2">
    <source>
        <dbReference type="ARBA" id="ARBA00022690"/>
    </source>
</evidence>
<keyword evidence="4" id="KW-0732">Signal</keyword>
<proteinExistence type="inferred from homology"/>
<dbReference type="Pfam" id="PF00280">
    <property type="entry name" value="potato_inhibit"/>
    <property type="match status" value="1"/>
</dbReference>
<dbReference type="InterPro" id="IPR036354">
    <property type="entry name" value="Prot_inh_pot1_sf"/>
</dbReference>